<gene>
    <name evidence="2" type="ORF">DFP72DRAFT_806481</name>
</gene>
<dbReference type="AlphaFoldDB" id="A0A8H6MD35"/>
<reference evidence="2 3" key="1">
    <citation type="submission" date="2020-07" db="EMBL/GenBank/DDBJ databases">
        <title>Comparative genomics of pyrophilous fungi reveals a link between fire events and developmental genes.</title>
        <authorList>
            <consortium name="DOE Joint Genome Institute"/>
            <person name="Steindorff A.S."/>
            <person name="Carver A."/>
            <person name="Calhoun S."/>
            <person name="Stillman K."/>
            <person name="Liu H."/>
            <person name="Lipzen A."/>
            <person name="Pangilinan J."/>
            <person name="Labutti K."/>
            <person name="Bruns T.D."/>
            <person name="Grigoriev I.V."/>
        </authorList>
    </citation>
    <scope>NUCLEOTIDE SEQUENCE [LARGE SCALE GENOMIC DNA]</scope>
    <source>
        <strain evidence="2 3">CBS 144469</strain>
    </source>
</reference>
<feature type="non-terminal residue" evidence="2">
    <location>
        <position position="142"/>
    </location>
</feature>
<feature type="region of interest" description="Disordered" evidence="1">
    <location>
        <begin position="1"/>
        <end position="37"/>
    </location>
</feature>
<dbReference type="EMBL" id="JACGCI010000015">
    <property type="protein sequence ID" value="KAF6759617.1"/>
    <property type="molecule type" value="Genomic_DNA"/>
</dbReference>
<proteinExistence type="predicted"/>
<dbReference type="Proteomes" id="UP000521943">
    <property type="component" value="Unassembled WGS sequence"/>
</dbReference>
<sequence length="142" mass="14865">MSASRSIPSTKSARISGIPPPGGAAESIPSRNSAAASSFSTTRNLTPALTVVYLLNNLAPEDLHKDLVARVDAGSPNASPTKSLSRPMMAELLNVLEELGYDSSAGGQAVLDSSVEHCVRCHSSFLERDNHLKACIVPHSSP</sequence>
<organism evidence="2 3">
    <name type="scientific">Ephemerocybe angulata</name>
    <dbReference type="NCBI Taxonomy" id="980116"/>
    <lineage>
        <taxon>Eukaryota</taxon>
        <taxon>Fungi</taxon>
        <taxon>Dikarya</taxon>
        <taxon>Basidiomycota</taxon>
        <taxon>Agaricomycotina</taxon>
        <taxon>Agaricomycetes</taxon>
        <taxon>Agaricomycetidae</taxon>
        <taxon>Agaricales</taxon>
        <taxon>Agaricineae</taxon>
        <taxon>Psathyrellaceae</taxon>
        <taxon>Ephemerocybe</taxon>
    </lineage>
</organism>
<comment type="caution">
    <text evidence="2">The sequence shown here is derived from an EMBL/GenBank/DDBJ whole genome shotgun (WGS) entry which is preliminary data.</text>
</comment>
<keyword evidence="3" id="KW-1185">Reference proteome</keyword>
<evidence type="ECO:0000256" key="1">
    <source>
        <dbReference type="SAM" id="MobiDB-lite"/>
    </source>
</evidence>
<evidence type="ECO:0000313" key="2">
    <source>
        <dbReference type="EMBL" id="KAF6759617.1"/>
    </source>
</evidence>
<evidence type="ECO:0000313" key="3">
    <source>
        <dbReference type="Proteomes" id="UP000521943"/>
    </source>
</evidence>
<dbReference type="OrthoDB" id="3245731at2759"/>
<feature type="compositionally biased region" description="Polar residues" evidence="1">
    <location>
        <begin position="1"/>
        <end position="13"/>
    </location>
</feature>
<name>A0A8H6MD35_9AGAR</name>
<accession>A0A8H6MD35</accession>
<protein>
    <submittedName>
        <fullName evidence="2">Uncharacterized protein</fullName>
    </submittedName>
</protein>